<keyword evidence="1" id="KW-0805">Transcription regulation</keyword>
<evidence type="ECO:0000256" key="1">
    <source>
        <dbReference type="ARBA" id="ARBA00023015"/>
    </source>
</evidence>
<dbReference type="GO" id="GO:0003677">
    <property type="term" value="F:DNA binding"/>
    <property type="evidence" value="ECO:0007669"/>
    <property type="project" value="UniProtKB-KW"/>
</dbReference>
<dbReference type="InterPro" id="IPR036388">
    <property type="entry name" value="WH-like_DNA-bd_sf"/>
</dbReference>
<dbReference type="eggNOG" id="COG2197">
    <property type="taxonomic scope" value="Bacteria"/>
</dbReference>
<dbReference type="InterPro" id="IPR000792">
    <property type="entry name" value="Tscrpt_reg_LuxR_C"/>
</dbReference>
<evidence type="ECO:0000256" key="2">
    <source>
        <dbReference type="ARBA" id="ARBA00023125"/>
    </source>
</evidence>
<keyword evidence="4" id="KW-1133">Transmembrane helix</keyword>
<keyword evidence="4" id="KW-0472">Membrane</keyword>
<proteinExistence type="predicted"/>
<feature type="transmembrane region" description="Helical" evidence="4">
    <location>
        <begin position="169"/>
        <end position="187"/>
    </location>
</feature>
<dbReference type="STRING" id="398720.MED217_05607"/>
<reference evidence="6 7" key="1">
    <citation type="journal article" date="2007" name="Nature">
        <title>Light stimulates growth of proteorhodopsin-containing marine Flavobacteria.</title>
        <authorList>
            <person name="Gomez-Consarnau L."/>
            <person name="Gonzalez J.M."/>
            <person name="Coll-Llado M."/>
            <person name="Gourdon P."/>
            <person name="Pascher T."/>
            <person name="Neutze R."/>
            <person name="Pedros-Alio C."/>
            <person name="Pinhassi J."/>
        </authorList>
    </citation>
    <scope>NUCLEOTIDE SEQUENCE [LARGE SCALE GENOMIC DNA]</scope>
    <source>
        <strain evidence="6 7">MED217</strain>
    </source>
</reference>
<sequence length="309" mass="36221">MFGTSIHWTTFFYLLIDTVILLLAFYFSRKKTRSSLRRFLYLGYLFIAYNATGGFLPADNFPGPLILQYIITYGVAIALCVYIIYYLYKEYDIVVLKFNSSIRNLAIMASVSFVVLFLIPYFLTNSLEAARFLFTIPISIMAFIFLIIFYRRISNPRNPNAFILRRNKLSMVSVASIALLPICTVIGDYQWITFTVMNLAFFAITAIEVDRYLYFLENNTRMYEVFALKKKQREESIKQKIIYEDLTRREIEVALSILSNLSYKKIAHELFIAESTVSKHASNIFKKTGVKNRREFLKRFRQKKMNKLP</sequence>
<dbReference type="GO" id="GO:0006355">
    <property type="term" value="P:regulation of DNA-templated transcription"/>
    <property type="evidence" value="ECO:0007669"/>
    <property type="project" value="InterPro"/>
</dbReference>
<keyword evidence="7" id="KW-1185">Reference proteome</keyword>
<dbReference type="PRINTS" id="PR00038">
    <property type="entry name" value="HTHLUXR"/>
</dbReference>
<feature type="transmembrane region" description="Helical" evidence="4">
    <location>
        <begin position="129"/>
        <end position="149"/>
    </location>
</feature>
<feature type="domain" description="HTH luxR-type" evidence="5">
    <location>
        <begin position="244"/>
        <end position="304"/>
    </location>
</feature>
<feature type="transmembrane region" description="Helical" evidence="4">
    <location>
        <begin position="70"/>
        <end position="88"/>
    </location>
</feature>
<gene>
    <name evidence="6" type="ORF">MED217_05607</name>
</gene>
<dbReference type="SUPFAM" id="SSF46894">
    <property type="entry name" value="C-terminal effector domain of the bipartite response regulators"/>
    <property type="match status" value="1"/>
</dbReference>
<dbReference type="Proteomes" id="UP000001601">
    <property type="component" value="Unassembled WGS sequence"/>
</dbReference>
<feature type="transmembrane region" description="Helical" evidence="4">
    <location>
        <begin position="39"/>
        <end position="58"/>
    </location>
</feature>
<dbReference type="SMART" id="SM00421">
    <property type="entry name" value="HTH_LUXR"/>
    <property type="match status" value="1"/>
</dbReference>
<protein>
    <submittedName>
        <fullName evidence="6">Response regulator</fullName>
    </submittedName>
</protein>
<keyword evidence="2" id="KW-0238">DNA-binding</keyword>
<dbReference type="PANTHER" id="PTHR44688">
    <property type="entry name" value="DNA-BINDING TRANSCRIPTIONAL ACTIVATOR DEVR_DOSR"/>
    <property type="match status" value="1"/>
</dbReference>
<evidence type="ECO:0000256" key="3">
    <source>
        <dbReference type="ARBA" id="ARBA00023163"/>
    </source>
</evidence>
<dbReference type="OrthoDB" id="1254222at2"/>
<organism evidence="6 7">
    <name type="scientific">Leeuwenhoekiella blandensis (strain CECT 7118 / CCUG 51940 / KCTC 22103 / MED217)</name>
    <name type="common">Flavobacterium sp. (strain MED217)</name>
    <dbReference type="NCBI Taxonomy" id="398720"/>
    <lineage>
        <taxon>Bacteria</taxon>
        <taxon>Pseudomonadati</taxon>
        <taxon>Bacteroidota</taxon>
        <taxon>Flavobacteriia</taxon>
        <taxon>Flavobacteriales</taxon>
        <taxon>Flavobacteriaceae</taxon>
        <taxon>Leeuwenhoekiella</taxon>
    </lineage>
</organism>
<dbReference type="AlphaFoldDB" id="A3XIZ0"/>
<evidence type="ECO:0000259" key="5">
    <source>
        <dbReference type="PROSITE" id="PS50043"/>
    </source>
</evidence>
<evidence type="ECO:0000313" key="7">
    <source>
        <dbReference type="Proteomes" id="UP000001601"/>
    </source>
</evidence>
<accession>A3XIZ0</accession>
<name>A3XIZ0_LEEBM</name>
<dbReference type="Gene3D" id="1.10.10.10">
    <property type="entry name" value="Winged helix-like DNA-binding domain superfamily/Winged helix DNA-binding domain"/>
    <property type="match status" value="1"/>
</dbReference>
<comment type="caution">
    <text evidence="6">The sequence shown here is derived from an EMBL/GenBank/DDBJ whole genome shotgun (WGS) entry which is preliminary data.</text>
</comment>
<dbReference type="HOGENOM" id="CLU_899528_0_0_10"/>
<feature type="transmembrane region" description="Helical" evidence="4">
    <location>
        <begin position="6"/>
        <end position="27"/>
    </location>
</feature>
<dbReference type="PROSITE" id="PS50043">
    <property type="entry name" value="HTH_LUXR_2"/>
    <property type="match status" value="1"/>
</dbReference>
<feature type="transmembrane region" description="Helical" evidence="4">
    <location>
        <begin position="100"/>
        <end position="123"/>
    </location>
</feature>
<dbReference type="EMBL" id="AANC01000002">
    <property type="protein sequence ID" value="EAQ50483.1"/>
    <property type="molecule type" value="Genomic_DNA"/>
</dbReference>
<dbReference type="Pfam" id="PF00196">
    <property type="entry name" value="GerE"/>
    <property type="match status" value="1"/>
</dbReference>
<evidence type="ECO:0000313" key="6">
    <source>
        <dbReference type="EMBL" id="EAQ50483.1"/>
    </source>
</evidence>
<dbReference type="InterPro" id="IPR016032">
    <property type="entry name" value="Sig_transdc_resp-reg_C-effctor"/>
</dbReference>
<keyword evidence="3" id="KW-0804">Transcription</keyword>
<dbReference type="CDD" id="cd06170">
    <property type="entry name" value="LuxR_C_like"/>
    <property type="match status" value="1"/>
</dbReference>
<evidence type="ECO:0000256" key="4">
    <source>
        <dbReference type="SAM" id="Phobius"/>
    </source>
</evidence>
<keyword evidence="4" id="KW-0812">Transmembrane</keyword>
<dbReference type="PANTHER" id="PTHR44688:SF16">
    <property type="entry name" value="DNA-BINDING TRANSCRIPTIONAL ACTIVATOR DEVR_DOSR"/>
    <property type="match status" value="1"/>
</dbReference>